<sequence>MRLFVAIDPPGALLEEVGAAVAAARPGPRGIRWASREKWHVTLLFLGEVAEERIEPIGAGLAAEVARHPAPLLRLRGAGTFPGDPARARVLWAGVAGETAALARLATALGDTARDLGLEVEHRRYVPHLTLARAKAPTDLSGQRAALAGIDTRPWTATEVRLVHSRLDGAPRYQTLATWPLA</sequence>
<dbReference type="RefSeq" id="WP_078760578.1">
    <property type="nucleotide sequence ID" value="NZ_FUWS01000003.1"/>
</dbReference>
<feature type="active site" description="Proton acceptor" evidence="2">
    <location>
        <position position="128"/>
    </location>
</feature>
<dbReference type="EMBL" id="FUWS01000003">
    <property type="protein sequence ID" value="SJZ71167.1"/>
    <property type="molecule type" value="Genomic_DNA"/>
</dbReference>
<evidence type="ECO:0000256" key="1">
    <source>
        <dbReference type="ARBA" id="ARBA00022801"/>
    </source>
</evidence>
<organism evidence="3 4">
    <name type="scientific">Marinactinospora thermotolerans DSM 45154</name>
    <dbReference type="NCBI Taxonomy" id="1122192"/>
    <lineage>
        <taxon>Bacteria</taxon>
        <taxon>Bacillati</taxon>
        <taxon>Actinomycetota</taxon>
        <taxon>Actinomycetes</taxon>
        <taxon>Streptosporangiales</taxon>
        <taxon>Nocardiopsidaceae</taxon>
        <taxon>Marinactinospora</taxon>
    </lineage>
</organism>
<dbReference type="AlphaFoldDB" id="A0A1T4MWI6"/>
<dbReference type="PANTHER" id="PTHR35561:SF1">
    <property type="entry name" value="RNA 2',3'-CYCLIC PHOSPHODIESTERASE"/>
    <property type="match status" value="1"/>
</dbReference>
<keyword evidence="1 2" id="KW-0378">Hydrolase</keyword>
<feature type="short sequence motif" description="HXTX 2" evidence="2">
    <location>
        <begin position="128"/>
        <end position="131"/>
    </location>
</feature>
<dbReference type="EC" id="3.1.4.58" evidence="2"/>
<keyword evidence="4" id="KW-1185">Reference proteome</keyword>
<dbReference type="OrthoDB" id="9787070at2"/>
<evidence type="ECO:0000313" key="4">
    <source>
        <dbReference type="Proteomes" id="UP000190637"/>
    </source>
</evidence>
<feature type="active site" description="Proton donor" evidence="2">
    <location>
        <position position="40"/>
    </location>
</feature>
<proteinExistence type="inferred from homology"/>
<dbReference type="GO" id="GO:0004113">
    <property type="term" value="F:2',3'-cyclic-nucleotide 3'-phosphodiesterase activity"/>
    <property type="evidence" value="ECO:0007669"/>
    <property type="project" value="InterPro"/>
</dbReference>
<comment type="similarity">
    <text evidence="2">Belongs to the 2H phosphoesterase superfamily. ThpR family.</text>
</comment>
<evidence type="ECO:0000256" key="2">
    <source>
        <dbReference type="HAMAP-Rule" id="MF_01940"/>
    </source>
</evidence>
<dbReference type="NCBIfam" id="TIGR02258">
    <property type="entry name" value="2_5_ligase"/>
    <property type="match status" value="1"/>
</dbReference>
<dbReference type="STRING" id="1122192.SAMN02745673_01162"/>
<evidence type="ECO:0000313" key="3">
    <source>
        <dbReference type="EMBL" id="SJZ71167.1"/>
    </source>
</evidence>
<dbReference type="Pfam" id="PF13563">
    <property type="entry name" value="2_5_RNA_ligase2"/>
    <property type="match status" value="1"/>
</dbReference>
<gene>
    <name evidence="3" type="ORF">SAMN02745673_01162</name>
</gene>
<reference evidence="3 4" key="1">
    <citation type="submission" date="2017-02" db="EMBL/GenBank/DDBJ databases">
        <authorList>
            <person name="Peterson S.W."/>
        </authorList>
    </citation>
    <scope>NUCLEOTIDE SEQUENCE [LARGE SCALE GENOMIC DNA]</scope>
    <source>
        <strain evidence="3 4">DSM 45154</strain>
    </source>
</reference>
<dbReference type="InterPro" id="IPR004175">
    <property type="entry name" value="RNA_CPDase"/>
</dbReference>
<dbReference type="SUPFAM" id="SSF55144">
    <property type="entry name" value="LigT-like"/>
    <property type="match status" value="1"/>
</dbReference>
<dbReference type="PANTHER" id="PTHR35561">
    <property type="entry name" value="RNA 2',3'-CYCLIC PHOSPHODIESTERASE"/>
    <property type="match status" value="1"/>
</dbReference>
<keyword evidence="3" id="KW-0436">Ligase</keyword>
<dbReference type="Gene3D" id="3.90.1140.10">
    <property type="entry name" value="Cyclic phosphodiesterase"/>
    <property type="match status" value="1"/>
</dbReference>
<protein>
    <recommendedName>
        <fullName evidence="2">RNA 2',3'-cyclic phosphodiesterase</fullName>
        <shortName evidence="2">RNA 2',3'-CPDase</shortName>
        <ecNumber evidence="2">3.1.4.58</ecNumber>
    </recommendedName>
</protein>
<dbReference type="GO" id="GO:0016874">
    <property type="term" value="F:ligase activity"/>
    <property type="evidence" value="ECO:0007669"/>
    <property type="project" value="UniProtKB-KW"/>
</dbReference>
<dbReference type="Proteomes" id="UP000190637">
    <property type="component" value="Unassembled WGS sequence"/>
</dbReference>
<dbReference type="GO" id="GO:0008664">
    <property type="term" value="F:RNA 2',3'-cyclic 3'-phosphodiesterase activity"/>
    <property type="evidence" value="ECO:0007669"/>
    <property type="project" value="UniProtKB-EC"/>
</dbReference>
<comment type="catalytic activity">
    <reaction evidence="2">
        <text>a 3'-end 2',3'-cyclophospho-ribonucleotide-RNA + H2O = a 3'-end 2'-phospho-ribonucleotide-RNA + H(+)</text>
        <dbReference type="Rhea" id="RHEA:11828"/>
        <dbReference type="Rhea" id="RHEA-COMP:10464"/>
        <dbReference type="Rhea" id="RHEA-COMP:17353"/>
        <dbReference type="ChEBI" id="CHEBI:15377"/>
        <dbReference type="ChEBI" id="CHEBI:15378"/>
        <dbReference type="ChEBI" id="CHEBI:83064"/>
        <dbReference type="ChEBI" id="CHEBI:173113"/>
        <dbReference type="EC" id="3.1.4.58"/>
    </reaction>
</comment>
<accession>A0A1T4MWI6</accession>
<name>A0A1T4MWI6_9ACTN</name>
<dbReference type="InterPro" id="IPR009097">
    <property type="entry name" value="Cyclic_Pdiesterase"/>
</dbReference>
<dbReference type="HAMAP" id="MF_01940">
    <property type="entry name" value="RNA_CPDase"/>
    <property type="match status" value="1"/>
</dbReference>
<comment type="function">
    <text evidence="2">Hydrolyzes RNA 2',3'-cyclic phosphodiester to an RNA 2'-phosphomonoester.</text>
</comment>
<feature type="short sequence motif" description="HXTX 1" evidence="2">
    <location>
        <begin position="40"/>
        <end position="43"/>
    </location>
</feature>